<feature type="transmembrane region" description="Helical" evidence="12">
    <location>
        <begin position="105"/>
        <end position="129"/>
    </location>
</feature>
<comment type="function">
    <text evidence="12">Fluoride-specific ion channel. Important for reducing fluoride concentration in the cell, thus reducing its toxicity.</text>
</comment>
<feature type="transmembrane region" description="Helical" evidence="12">
    <location>
        <begin position="45"/>
        <end position="62"/>
    </location>
</feature>
<evidence type="ECO:0000256" key="10">
    <source>
        <dbReference type="ARBA" id="ARBA00035120"/>
    </source>
</evidence>
<dbReference type="NCBIfam" id="TIGR00494">
    <property type="entry name" value="crcB"/>
    <property type="match status" value="1"/>
</dbReference>
<dbReference type="PANTHER" id="PTHR28259">
    <property type="entry name" value="FLUORIDE EXPORT PROTEIN 1-RELATED"/>
    <property type="match status" value="1"/>
</dbReference>
<evidence type="ECO:0000313" key="14">
    <source>
        <dbReference type="Proteomes" id="UP000317839"/>
    </source>
</evidence>
<reference evidence="13 14" key="1">
    <citation type="submission" date="2019-06" db="EMBL/GenBank/DDBJ databases">
        <title>Draft genome of Aliikangiella marina GYP-15.</title>
        <authorList>
            <person name="Wang G."/>
        </authorList>
    </citation>
    <scope>NUCLEOTIDE SEQUENCE [LARGE SCALE GENOMIC DNA]</scope>
    <source>
        <strain evidence="13 14">GYP-15</strain>
    </source>
</reference>
<dbReference type="Pfam" id="PF02537">
    <property type="entry name" value="CRCB"/>
    <property type="match status" value="1"/>
</dbReference>
<dbReference type="GO" id="GO:0140114">
    <property type="term" value="P:cellular detoxification of fluoride"/>
    <property type="evidence" value="ECO:0007669"/>
    <property type="project" value="UniProtKB-UniRule"/>
</dbReference>
<keyword evidence="8 12" id="KW-0472">Membrane</keyword>
<keyword evidence="14" id="KW-1185">Reference proteome</keyword>
<proteinExistence type="inferred from homology"/>
<gene>
    <name evidence="12 13" type="primary">crcB</name>
    <name evidence="12" type="synonym">fluC</name>
    <name evidence="13" type="ORF">FLL45_01320</name>
</gene>
<dbReference type="GO" id="GO:0062054">
    <property type="term" value="F:fluoride channel activity"/>
    <property type="evidence" value="ECO:0007669"/>
    <property type="project" value="UniProtKB-UniRule"/>
</dbReference>
<evidence type="ECO:0000256" key="7">
    <source>
        <dbReference type="ARBA" id="ARBA00023065"/>
    </source>
</evidence>
<evidence type="ECO:0000256" key="3">
    <source>
        <dbReference type="ARBA" id="ARBA00022519"/>
    </source>
</evidence>
<evidence type="ECO:0000256" key="11">
    <source>
        <dbReference type="ARBA" id="ARBA00035585"/>
    </source>
</evidence>
<keyword evidence="7 12" id="KW-0406">Ion transport</keyword>
<evidence type="ECO:0000256" key="8">
    <source>
        <dbReference type="ARBA" id="ARBA00023136"/>
    </source>
</evidence>
<evidence type="ECO:0000256" key="2">
    <source>
        <dbReference type="ARBA" id="ARBA00022475"/>
    </source>
</evidence>
<comment type="activity regulation">
    <text evidence="12">Na(+) is not transported, but it plays an essential structural role and its presence is essential for fluoride channel function.</text>
</comment>
<dbReference type="InterPro" id="IPR003691">
    <property type="entry name" value="FluC"/>
</dbReference>
<evidence type="ECO:0000256" key="6">
    <source>
        <dbReference type="ARBA" id="ARBA00023053"/>
    </source>
</evidence>
<dbReference type="GO" id="GO:0005886">
    <property type="term" value="C:plasma membrane"/>
    <property type="evidence" value="ECO:0007669"/>
    <property type="project" value="UniProtKB-SubCell"/>
</dbReference>
<comment type="catalytic activity">
    <reaction evidence="11">
        <text>fluoride(in) = fluoride(out)</text>
        <dbReference type="Rhea" id="RHEA:76159"/>
        <dbReference type="ChEBI" id="CHEBI:17051"/>
    </reaction>
    <physiologicalReaction direction="left-to-right" evidence="11">
        <dbReference type="Rhea" id="RHEA:76160"/>
    </physiologicalReaction>
</comment>
<comment type="similarity">
    <text evidence="10 12">Belongs to the fluoride channel Fluc/FEX (TC 1.A.43) family.</text>
</comment>
<comment type="subcellular location">
    <subcellularLocation>
        <location evidence="1 12">Cell membrane</location>
        <topology evidence="1 12">Multi-pass membrane protein</topology>
    </subcellularLocation>
</comment>
<dbReference type="PROSITE" id="PS51257">
    <property type="entry name" value="PROKAR_LIPOPROTEIN"/>
    <property type="match status" value="1"/>
</dbReference>
<keyword evidence="2 12" id="KW-1003">Cell membrane</keyword>
<dbReference type="GO" id="GO:0046872">
    <property type="term" value="F:metal ion binding"/>
    <property type="evidence" value="ECO:0007669"/>
    <property type="project" value="UniProtKB-KW"/>
</dbReference>
<evidence type="ECO:0000256" key="1">
    <source>
        <dbReference type="ARBA" id="ARBA00004651"/>
    </source>
</evidence>
<keyword evidence="6 12" id="KW-0915">Sodium</keyword>
<feature type="transmembrane region" description="Helical" evidence="12">
    <location>
        <begin position="74"/>
        <end position="93"/>
    </location>
</feature>
<evidence type="ECO:0000256" key="4">
    <source>
        <dbReference type="ARBA" id="ARBA00022692"/>
    </source>
</evidence>
<keyword evidence="12" id="KW-0813">Transport</keyword>
<dbReference type="Proteomes" id="UP000317839">
    <property type="component" value="Unassembled WGS sequence"/>
</dbReference>
<keyword evidence="4 12" id="KW-0812">Transmembrane</keyword>
<comment type="caution">
    <text evidence="13">The sequence shown here is derived from an EMBL/GenBank/DDBJ whole genome shotgun (WGS) entry which is preliminary data.</text>
</comment>
<evidence type="ECO:0000313" key="13">
    <source>
        <dbReference type="EMBL" id="TQV76627.1"/>
    </source>
</evidence>
<keyword evidence="12" id="KW-0479">Metal-binding</keyword>
<organism evidence="13 14">
    <name type="scientific">Aliikangiella marina</name>
    <dbReference type="NCBI Taxonomy" id="1712262"/>
    <lineage>
        <taxon>Bacteria</taxon>
        <taxon>Pseudomonadati</taxon>
        <taxon>Pseudomonadota</taxon>
        <taxon>Gammaproteobacteria</taxon>
        <taxon>Oceanospirillales</taxon>
        <taxon>Pleioneaceae</taxon>
        <taxon>Aliikangiella</taxon>
    </lineage>
</organism>
<evidence type="ECO:0000256" key="5">
    <source>
        <dbReference type="ARBA" id="ARBA00022989"/>
    </source>
</evidence>
<protein>
    <recommendedName>
        <fullName evidence="12">Fluoride-specific ion channel FluC</fullName>
    </recommendedName>
</protein>
<keyword evidence="5 12" id="KW-1133">Transmembrane helix</keyword>
<name>A0A545THC5_9GAMM</name>
<feature type="binding site" evidence="12">
    <location>
        <position position="86"/>
    </location>
    <ligand>
        <name>Na(+)</name>
        <dbReference type="ChEBI" id="CHEBI:29101"/>
        <note>structural</note>
    </ligand>
</feature>
<dbReference type="PANTHER" id="PTHR28259:SF1">
    <property type="entry name" value="FLUORIDE EXPORT PROTEIN 1-RELATED"/>
    <property type="match status" value="1"/>
</dbReference>
<sequence length="135" mass="14921">MESIWGKLLPTLMVALGGAIGAACRFWVREFLPRITDTQFPLHTLAVNLVGCFLAGLFFIWIEQGPANWTMNRVLFFFVGFLGAFTTFSAFALDSLLLFNHGENFKLIVNILANCLLCLVCVFVGAWVGGRIAAQ</sequence>
<dbReference type="HAMAP" id="MF_00454">
    <property type="entry name" value="FluC"/>
    <property type="match status" value="1"/>
</dbReference>
<accession>A0A545THC5</accession>
<evidence type="ECO:0000256" key="12">
    <source>
        <dbReference type="HAMAP-Rule" id="MF_00454"/>
    </source>
</evidence>
<dbReference type="OrthoDB" id="9806299at2"/>
<dbReference type="AlphaFoldDB" id="A0A545THC5"/>
<dbReference type="RefSeq" id="WP_142887987.1">
    <property type="nucleotide sequence ID" value="NZ_VIKR01000001.1"/>
</dbReference>
<dbReference type="EMBL" id="VIKR01000001">
    <property type="protein sequence ID" value="TQV76627.1"/>
    <property type="molecule type" value="Genomic_DNA"/>
</dbReference>
<keyword evidence="3" id="KW-0997">Cell inner membrane</keyword>
<evidence type="ECO:0000256" key="9">
    <source>
        <dbReference type="ARBA" id="ARBA00023303"/>
    </source>
</evidence>
<keyword evidence="9 12" id="KW-0407">Ion channel</keyword>
<feature type="binding site" evidence="12">
    <location>
        <position position="83"/>
    </location>
    <ligand>
        <name>Na(+)</name>
        <dbReference type="ChEBI" id="CHEBI:29101"/>
        <note>structural</note>
    </ligand>
</feature>